<feature type="compositionally biased region" description="Low complexity" evidence="2">
    <location>
        <begin position="319"/>
        <end position="329"/>
    </location>
</feature>
<evidence type="ECO:0000313" key="3">
    <source>
        <dbReference type="EMBL" id="CAD7198953.1"/>
    </source>
</evidence>
<proteinExistence type="inferred from homology"/>
<evidence type="ECO:0000256" key="2">
    <source>
        <dbReference type="SAM" id="MobiDB-lite"/>
    </source>
</evidence>
<organism evidence="3">
    <name type="scientific">Timema douglasi</name>
    <name type="common">Walking stick</name>
    <dbReference type="NCBI Taxonomy" id="61478"/>
    <lineage>
        <taxon>Eukaryota</taxon>
        <taxon>Metazoa</taxon>
        <taxon>Ecdysozoa</taxon>
        <taxon>Arthropoda</taxon>
        <taxon>Hexapoda</taxon>
        <taxon>Insecta</taxon>
        <taxon>Pterygota</taxon>
        <taxon>Neoptera</taxon>
        <taxon>Polyneoptera</taxon>
        <taxon>Phasmatodea</taxon>
        <taxon>Timematodea</taxon>
        <taxon>Timematoidea</taxon>
        <taxon>Timematidae</taxon>
        <taxon>Timema</taxon>
    </lineage>
</organism>
<feature type="compositionally biased region" description="Polar residues" evidence="2">
    <location>
        <begin position="342"/>
        <end position="352"/>
    </location>
</feature>
<dbReference type="PANTHER" id="PTHR22227">
    <property type="entry name" value="FAMILY WITH SEQUENCE SIMILARITY 122B ISOFORM X1"/>
    <property type="match status" value="1"/>
</dbReference>
<comment type="similarity">
    <text evidence="1">Belongs to the FAM122 family.</text>
</comment>
<name>A0A7R8VHZ0_TIMDO</name>
<dbReference type="GO" id="GO:0004865">
    <property type="term" value="F:protein serine/threonine phosphatase inhibitor activity"/>
    <property type="evidence" value="ECO:0007669"/>
    <property type="project" value="InterPro"/>
</dbReference>
<dbReference type="AlphaFoldDB" id="A0A7R8VHZ0"/>
<evidence type="ECO:0000256" key="1">
    <source>
        <dbReference type="ARBA" id="ARBA00006725"/>
    </source>
</evidence>
<feature type="region of interest" description="Disordered" evidence="2">
    <location>
        <begin position="282"/>
        <end position="352"/>
    </location>
</feature>
<evidence type="ECO:0008006" key="4">
    <source>
        <dbReference type="Google" id="ProtNLM"/>
    </source>
</evidence>
<gene>
    <name evidence="3" type="ORF">TDIB3V08_LOCUS5226</name>
</gene>
<feature type="region of interest" description="Disordered" evidence="2">
    <location>
        <begin position="86"/>
        <end position="106"/>
    </location>
</feature>
<feature type="compositionally biased region" description="Low complexity" evidence="2">
    <location>
        <begin position="287"/>
        <end position="305"/>
    </location>
</feature>
<sequence>MVGAKVVSLAACGSRENIKVLNTSNTWNSSAPLTAPLHLNAEQFYANSAFDIFSSHRFARAARFRSLMKDKIHLLLLMSSQVDSRGPEGSVPVSVRDTMQGPAPRLTPRVSQLRQEECVDLVGREAAQERELHSTMQMSQSWEDLTLVPSPTGAACKTGGDQTDGSRKVMNRVMEPIHLTLPLCSPMCSSPSPTRSGLGRQCFSPGMHHVWKSGLSPSPTRKAFATRRSQSPIAMRQSSLGPVKRKFDLEEEKTDQYISPPTKRPNCFGSDRGGLLMAHNNMLDTASSPLPGSLSSGGTPESLSSADSPGFTFRPLDSPSPGRPIISSSDEPMQEEIPKQDQIMTSVEASIS</sequence>
<accession>A0A7R8VHZ0</accession>
<reference evidence="3" key="1">
    <citation type="submission" date="2020-11" db="EMBL/GenBank/DDBJ databases">
        <authorList>
            <person name="Tran Van P."/>
        </authorList>
    </citation>
    <scope>NUCLEOTIDE SEQUENCE</scope>
</reference>
<dbReference type="InterPro" id="IPR026716">
    <property type="entry name" value="PBIR1/2/3"/>
</dbReference>
<dbReference type="PANTHER" id="PTHR22227:SF6">
    <property type="entry name" value="FAMILY WITH SEQUENCE SIMILARITY 122B ISOFORM X1"/>
    <property type="match status" value="1"/>
</dbReference>
<dbReference type="EMBL" id="OA566471">
    <property type="protein sequence ID" value="CAD7198953.1"/>
    <property type="molecule type" value="Genomic_DNA"/>
</dbReference>
<protein>
    <recommendedName>
        <fullName evidence="4">Protein FAM122A</fullName>
    </recommendedName>
</protein>